<keyword evidence="2" id="KW-1185">Reference proteome</keyword>
<reference evidence="1" key="2">
    <citation type="submission" date="2025-08" db="UniProtKB">
        <authorList>
            <consortium name="Ensembl"/>
        </authorList>
    </citation>
    <scope>IDENTIFICATION</scope>
</reference>
<proteinExistence type="predicted"/>
<reference evidence="1" key="1">
    <citation type="submission" date="2019-06" db="EMBL/GenBank/DDBJ databases">
        <authorList>
            <consortium name="Wellcome Sanger Institute Data Sharing"/>
        </authorList>
    </citation>
    <scope>NUCLEOTIDE SEQUENCE [LARGE SCALE GENOMIC DNA]</scope>
</reference>
<dbReference type="Ensembl" id="ENSMMDT00005025872.1">
    <property type="protein sequence ID" value="ENSMMDP00005025336.1"/>
    <property type="gene ID" value="ENSMMDG00005012133.1"/>
</dbReference>
<reference evidence="1" key="3">
    <citation type="submission" date="2025-09" db="UniProtKB">
        <authorList>
            <consortium name="Ensembl"/>
        </authorList>
    </citation>
    <scope>IDENTIFICATION</scope>
</reference>
<name>A0A667YW68_9TELE</name>
<protein>
    <submittedName>
        <fullName evidence="1">Uncharacterized protein</fullName>
    </submittedName>
</protein>
<dbReference type="AlphaFoldDB" id="A0A667YW68"/>
<organism evidence="1 2">
    <name type="scientific">Myripristis murdjan</name>
    <name type="common">pinecone soldierfish</name>
    <dbReference type="NCBI Taxonomy" id="586833"/>
    <lineage>
        <taxon>Eukaryota</taxon>
        <taxon>Metazoa</taxon>
        <taxon>Chordata</taxon>
        <taxon>Craniata</taxon>
        <taxon>Vertebrata</taxon>
        <taxon>Euteleostomi</taxon>
        <taxon>Actinopterygii</taxon>
        <taxon>Neopterygii</taxon>
        <taxon>Teleostei</taxon>
        <taxon>Neoteleostei</taxon>
        <taxon>Acanthomorphata</taxon>
        <taxon>Holocentriformes</taxon>
        <taxon>Holocentridae</taxon>
        <taxon>Myripristis</taxon>
    </lineage>
</organism>
<dbReference type="InParanoid" id="A0A667YW68"/>
<evidence type="ECO:0000313" key="2">
    <source>
        <dbReference type="Proteomes" id="UP000472263"/>
    </source>
</evidence>
<accession>A0A667YW68</accession>
<dbReference type="Proteomes" id="UP000472263">
    <property type="component" value="Chromosome 6"/>
</dbReference>
<evidence type="ECO:0000313" key="1">
    <source>
        <dbReference type="Ensembl" id="ENSMMDP00005025336.1"/>
    </source>
</evidence>
<sequence>MHSLVFTESPHPFSSICSSLLPLHTVHAVVQTARKPRLHWWYVSLSDKESKKISRDLVQTNWPGSYLGWRHHKIVYRRSVGEVLSVLTSTLLFTHTHIHTHTHTHTHTQIHACITPS</sequence>